<dbReference type="Proteomes" id="UP000758701">
    <property type="component" value="Unassembled WGS sequence"/>
</dbReference>
<dbReference type="InterPro" id="IPR025827">
    <property type="entry name" value="Zn_ribbon_recom_dom"/>
</dbReference>
<name>A0ABS7W8W7_STROV</name>
<feature type="domain" description="Recombinase" evidence="3">
    <location>
        <begin position="190"/>
        <end position="330"/>
    </location>
</feature>
<accession>A0ABS7W8W7</accession>
<comment type="caution">
    <text evidence="4">The sequence shown here is derived from an EMBL/GenBank/DDBJ whole genome shotgun (WGS) entry which is preliminary data.</text>
</comment>
<dbReference type="Gene3D" id="3.40.50.1390">
    <property type="entry name" value="Resolvase, N-terminal catalytic domain"/>
    <property type="match status" value="1"/>
</dbReference>
<dbReference type="RefSeq" id="WP_224287904.1">
    <property type="nucleotide sequence ID" value="NZ_JAHSST010000011.1"/>
</dbReference>
<dbReference type="Pfam" id="PF13408">
    <property type="entry name" value="Zn_ribbon_recom"/>
    <property type="match status" value="1"/>
</dbReference>
<evidence type="ECO:0000313" key="4">
    <source>
        <dbReference type="EMBL" id="MBZ6154415.1"/>
    </source>
</evidence>
<dbReference type="InterPro" id="IPR038109">
    <property type="entry name" value="DNA_bind_recomb_sf"/>
</dbReference>
<dbReference type="InterPro" id="IPR050639">
    <property type="entry name" value="SSR_resolvase"/>
</dbReference>
<dbReference type="PANTHER" id="PTHR30461">
    <property type="entry name" value="DNA-INVERTASE FROM LAMBDOID PROPHAGE"/>
    <property type="match status" value="1"/>
</dbReference>
<dbReference type="SMART" id="SM00857">
    <property type="entry name" value="Resolvase"/>
    <property type="match status" value="1"/>
</dbReference>
<keyword evidence="1" id="KW-0238">DNA-binding</keyword>
<dbReference type="PROSITE" id="PS51737">
    <property type="entry name" value="RECOMBINASE_DNA_BIND"/>
    <property type="match status" value="1"/>
</dbReference>
<gene>
    <name evidence="4" type="ORF">KVH32_25145</name>
</gene>
<keyword evidence="5" id="KW-1185">Reference proteome</keyword>
<dbReference type="CDD" id="cd00338">
    <property type="entry name" value="Ser_Recombinase"/>
    <property type="match status" value="1"/>
</dbReference>
<dbReference type="Pfam" id="PF07508">
    <property type="entry name" value="Recombinase"/>
    <property type="match status" value="1"/>
</dbReference>
<organism evidence="4 5">
    <name type="scientific">Streptomyces olivaceus</name>
    <dbReference type="NCBI Taxonomy" id="47716"/>
    <lineage>
        <taxon>Bacteria</taxon>
        <taxon>Bacillati</taxon>
        <taxon>Actinomycetota</taxon>
        <taxon>Actinomycetes</taxon>
        <taxon>Kitasatosporales</taxon>
        <taxon>Streptomycetaceae</taxon>
        <taxon>Streptomyces</taxon>
    </lineage>
</organism>
<dbReference type="Pfam" id="PF00239">
    <property type="entry name" value="Resolvase"/>
    <property type="match status" value="1"/>
</dbReference>
<dbReference type="EMBL" id="JAHSTP010000011">
    <property type="protein sequence ID" value="MBZ6154415.1"/>
    <property type="molecule type" value="Genomic_DNA"/>
</dbReference>
<dbReference type="InterPro" id="IPR011109">
    <property type="entry name" value="DNA_bind_recombinase_dom"/>
</dbReference>
<protein>
    <submittedName>
        <fullName evidence="4">Recombinase family protein</fullName>
    </submittedName>
</protein>
<dbReference type="PANTHER" id="PTHR30461:SF2">
    <property type="entry name" value="SERINE RECOMBINASE PINE-RELATED"/>
    <property type="match status" value="1"/>
</dbReference>
<sequence>MTTAPLRLRPLEEQPASAGRRKRGLIYVRVSKARDDMISPELQVGHALALARSENIDVIADPIMDLGESGRQFEERRIEDIKQMARDKQFDVLILWIWSRFGRNLRESLQHLDALMDYGVEVRAAKEDFDGKTTIGRFAIAQMLNIAELESNQKADSWRDTFERRRNKGLPHSNRGRFGYYRCETCPKWEFGKKLETCPKCRNGILKVDRLTGPVLAQLYRDYAAGISVRKLVADLNRRGIRTFTGKPFASGDLHAVLDSGFGLGYVRYLIPELSHQVVTNDDGTTKRKRVNRQRDVTAFLYYGGAHDAVIDDPAECERIWDAYAKRRMAQSGRSFFSNRPRYSLSRHLRCSGCGGRMQTALRNKKYRRPLVDGLPNPLDVTFRCANHIDSKSCPAKGTYVSLAVAEKWFLEWLDREAQMSEREAEALAARTAALRTQNDGDQALLRRLEDVQSQLQGLRTNDDKLTDAVLAELVSEDSARRKRTELDTQRQALIREQTELHTKLKEVPVQQPRPPQGDLLTARKIYLAAGQADRRELVSKLVREIRVNKGRSGAEKLHVYPLWEAPPPWVPREPSSDS</sequence>
<dbReference type="Gene3D" id="3.90.1750.20">
    <property type="entry name" value="Putative Large Serine Recombinase, Chain B, Domain 2"/>
    <property type="match status" value="1"/>
</dbReference>
<dbReference type="InterPro" id="IPR006119">
    <property type="entry name" value="Resolv_N"/>
</dbReference>
<proteinExistence type="predicted"/>
<dbReference type="SUPFAM" id="SSF53041">
    <property type="entry name" value="Resolvase-like"/>
    <property type="match status" value="1"/>
</dbReference>
<evidence type="ECO:0000259" key="3">
    <source>
        <dbReference type="PROSITE" id="PS51737"/>
    </source>
</evidence>
<keyword evidence="2" id="KW-0233">DNA recombination</keyword>
<evidence type="ECO:0000256" key="1">
    <source>
        <dbReference type="ARBA" id="ARBA00023125"/>
    </source>
</evidence>
<evidence type="ECO:0000313" key="5">
    <source>
        <dbReference type="Proteomes" id="UP000758701"/>
    </source>
</evidence>
<dbReference type="InterPro" id="IPR036162">
    <property type="entry name" value="Resolvase-like_N_sf"/>
</dbReference>
<reference evidence="4 5" key="1">
    <citation type="submission" date="2021-06" db="EMBL/GenBank/DDBJ databases">
        <title>Ecological speciation of a Streptomyces species isolated from different habitats and geographic origins.</title>
        <authorList>
            <person name="Wang J."/>
        </authorList>
    </citation>
    <scope>NUCLEOTIDE SEQUENCE [LARGE SCALE GENOMIC DNA]</scope>
    <source>
        <strain evidence="4 5">FXJ8.012</strain>
    </source>
</reference>
<evidence type="ECO:0000256" key="2">
    <source>
        <dbReference type="ARBA" id="ARBA00023172"/>
    </source>
</evidence>